<feature type="non-terminal residue" evidence="5">
    <location>
        <position position="290"/>
    </location>
</feature>
<feature type="compositionally biased region" description="Basic and acidic residues" evidence="3">
    <location>
        <begin position="255"/>
        <end position="271"/>
    </location>
</feature>
<evidence type="ECO:0000256" key="3">
    <source>
        <dbReference type="SAM" id="MobiDB-lite"/>
    </source>
</evidence>
<evidence type="ECO:0000259" key="4">
    <source>
        <dbReference type="SMART" id="SM00560"/>
    </source>
</evidence>
<dbReference type="Pfam" id="PF13385">
    <property type="entry name" value="Laminin_G_3"/>
    <property type="match status" value="1"/>
</dbReference>
<sequence length="290" mass="31250">GLIAYYPFNGNARDEAGHGHDGAVVGATLTADRHGKPNSAYLFKPRNYIKVEGLMGKPKNVTLSAWARLAKPHGVRGADIVSLGLYVTLRLDNSEYKSTRGAGGIFYAGKKPGHTWQHLMDGKFYANTGWHHLVCTFDDVNNKQVVYLDGKQIRTAEDKGPIVYEGLGKDSYFGKCSPSSGNIAGSTGWDFRGVIDDIRIYDRALSSEEVEGLFLIEKSAEGLKPAVKTPTEKKEGSSPSATEPNEGEPAVPEPEPAKSEPAKPDPAEKAKKPGTVLWEFETGGSVSSSP</sequence>
<feature type="region of interest" description="Disordered" evidence="3">
    <location>
        <begin position="226"/>
        <end position="290"/>
    </location>
</feature>
<keyword evidence="1" id="KW-0732">Signal</keyword>
<feature type="domain" description="LamG-like jellyroll fold" evidence="4">
    <location>
        <begin position="59"/>
        <end position="208"/>
    </location>
</feature>
<dbReference type="Gene3D" id="2.60.120.200">
    <property type="match status" value="1"/>
</dbReference>
<dbReference type="InterPro" id="IPR013320">
    <property type="entry name" value="ConA-like_dom_sf"/>
</dbReference>
<keyword evidence="2" id="KW-1015">Disulfide bond</keyword>
<proteinExistence type="predicted"/>
<dbReference type="EMBL" id="UINC01146530">
    <property type="protein sequence ID" value="SVD37313.1"/>
    <property type="molecule type" value="Genomic_DNA"/>
</dbReference>
<evidence type="ECO:0000313" key="5">
    <source>
        <dbReference type="EMBL" id="SVD37313.1"/>
    </source>
</evidence>
<gene>
    <name evidence="5" type="ORF">METZ01_LOCUS390167</name>
</gene>
<dbReference type="InterPro" id="IPR006558">
    <property type="entry name" value="LamG-like"/>
</dbReference>
<reference evidence="5" key="1">
    <citation type="submission" date="2018-05" db="EMBL/GenBank/DDBJ databases">
        <authorList>
            <person name="Lanie J.A."/>
            <person name="Ng W.-L."/>
            <person name="Kazmierczak K.M."/>
            <person name="Andrzejewski T.M."/>
            <person name="Davidsen T.M."/>
            <person name="Wayne K.J."/>
            <person name="Tettelin H."/>
            <person name="Glass J.I."/>
            <person name="Rusch D."/>
            <person name="Podicherti R."/>
            <person name="Tsui H.-C.T."/>
            <person name="Winkler M.E."/>
        </authorList>
    </citation>
    <scope>NUCLEOTIDE SEQUENCE</scope>
</reference>
<organism evidence="5">
    <name type="scientific">marine metagenome</name>
    <dbReference type="NCBI Taxonomy" id="408172"/>
    <lineage>
        <taxon>unclassified sequences</taxon>
        <taxon>metagenomes</taxon>
        <taxon>ecological metagenomes</taxon>
    </lineage>
</organism>
<evidence type="ECO:0000256" key="2">
    <source>
        <dbReference type="ARBA" id="ARBA00023157"/>
    </source>
</evidence>
<protein>
    <recommendedName>
        <fullName evidence="4">LamG-like jellyroll fold domain-containing protein</fullName>
    </recommendedName>
</protein>
<dbReference type="SMART" id="SM00560">
    <property type="entry name" value="LamGL"/>
    <property type="match status" value="1"/>
</dbReference>
<dbReference type="AlphaFoldDB" id="A0A382USS5"/>
<accession>A0A382USS5</accession>
<name>A0A382USS5_9ZZZZ</name>
<feature type="non-terminal residue" evidence="5">
    <location>
        <position position="1"/>
    </location>
</feature>
<evidence type="ECO:0000256" key="1">
    <source>
        <dbReference type="ARBA" id="ARBA00022729"/>
    </source>
</evidence>
<dbReference type="SUPFAM" id="SSF49899">
    <property type="entry name" value="Concanavalin A-like lectins/glucanases"/>
    <property type="match status" value="1"/>
</dbReference>